<dbReference type="EMBL" id="ALBS01000320">
    <property type="protein sequence ID" value="EJT45875.1"/>
    <property type="molecule type" value="Genomic_DNA"/>
</dbReference>
<evidence type="ECO:0000313" key="3">
    <source>
        <dbReference type="EMBL" id="EJT45875.1"/>
    </source>
</evidence>
<dbReference type="SUPFAM" id="SSF56574">
    <property type="entry name" value="Serpins"/>
    <property type="match status" value="2"/>
</dbReference>
<dbReference type="GO" id="GO:0004867">
    <property type="term" value="F:serine-type endopeptidase inhibitor activity"/>
    <property type="evidence" value="ECO:0007669"/>
    <property type="project" value="InterPro"/>
</dbReference>
<dbReference type="GO" id="GO:0005615">
    <property type="term" value="C:extracellular space"/>
    <property type="evidence" value="ECO:0007669"/>
    <property type="project" value="InterPro"/>
</dbReference>
<accession>J4U6R3</accession>
<evidence type="ECO:0000313" key="4">
    <source>
        <dbReference type="Proteomes" id="UP000002748"/>
    </source>
</evidence>
<comment type="caution">
    <text evidence="3">The sequence shown here is derived from an EMBL/GenBank/DDBJ whole genome shotgun (WGS) entry which is preliminary data.</text>
</comment>
<feature type="domain" description="Serpin" evidence="2">
    <location>
        <begin position="15"/>
        <end position="167"/>
    </location>
</feature>
<sequence length="420" mass="46582">MTSPAHTPFNAINDLAARWIATLPNKATVFSPVGVWPVLAILADAATDDVKADLEEALCFKETRERDLLDAALRTLEFLDKNELLDAAVAVWVSKKLGVKEEWLGRLPEASRGLLTKTPRDKAVLDQWARAHTRDIFTSCPAIIKKTDDMVLASAIALNMRWPKPFHLAEDGRLKNSTRGLDVIRTAEGITTVRIRGIKIQRSWGPSPYVDCFLVIGEPDAVAAEVLSRGHALVRKYGTLPTTYKEALEMSGPGLTRRVRENHRKADNEEPFITISTRGFKVEAEHDLLRNGVFGLERASSQASERSEHFPGITDSPLWVNGASQSALARFHSEGFSAAAITTFSGKGAARPRPGRALFLDINIDRPFGFLCIESESKVVAFAGWVTEEEFMDNEDDLKLNKRLKTEPDSEEDEETTDDE</sequence>
<dbReference type="RefSeq" id="XP_014176365.1">
    <property type="nucleotide sequence ID" value="XM_014320890.1"/>
</dbReference>
<dbReference type="InterPro" id="IPR000215">
    <property type="entry name" value="Serpin_fam"/>
</dbReference>
<proteinExistence type="inferred from homology"/>
<protein>
    <recommendedName>
        <fullName evidence="2">Serpin domain-containing protein</fullName>
    </recommendedName>
</protein>
<dbReference type="InterPro" id="IPR023796">
    <property type="entry name" value="Serpin_dom"/>
</dbReference>
<dbReference type="KEGG" id="tasa:A1Q1_05681"/>
<dbReference type="VEuPathDB" id="FungiDB:A1Q1_05681"/>
<evidence type="ECO:0000259" key="2">
    <source>
        <dbReference type="Pfam" id="PF00079"/>
    </source>
</evidence>
<name>J4U6R3_TRIAS</name>
<evidence type="ECO:0000256" key="1">
    <source>
        <dbReference type="ARBA" id="ARBA00009500"/>
    </source>
</evidence>
<dbReference type="PANTHER" id="PTHR11461">
    <property type="entry name" value="SERINE PROTEASE INHIBITOR, SERPIN"/>
    <property type="match status" value="1"/>
</dbReference>
<comment type="similarity">
    <text evidence="1">Belongs to the serpin family.</text>
</comment>
<dbReference type="PANTHER" id="PTHR11461:SF211">
    <property type="entry name" value="GH10112P-RELATED"/>
    <property type="match status" value="1"/>
</dbReference>
<dbReference type="HOGENOM" id="CLU_041784_0_0_1"/>
<gene>
    <name evidence="3" type="ORF">A1Q1_05681</name>
</gene>
<organism evidence="3 4">
    <name type="scientific">Trichosporon asahii var. asahii (strain ATCC 90039 / CBS 2479 / JCM 2466 / KCTC 7840 / NBRC 103889/ NCYC 2677 / UAMH 7654)</name>
    <name type="common">Yeast</name>
    <dbReference type="NCBI Taxonomy" id="1186058"/>
    <lineage>
        <taxon>Eukaryota</taxon>
        <taxon>Fungi</taxon>
        <taxon>Dikarya</taxon>
        <taxon>Basidiomycota</taxon>
        <taxon>Agaricomycotina</taxon>
        <taxon>Tremellomycetes</taxon>
        <taxon>Trichosporonales</taxon>
        <taxon>Trichosporonaceae</taxon>
        <taxon>Trichosporon</taxon>
    </lineage>
</organism>
<dbReference type="InterPro" id="IPR036186">
    <property type="entry name" value="Serpin_sf"/>
</dbReference>
<dbReference type="Proteomes" id="UP000002748">
    <property type="component" value="Unassembled WGS sequence"/>
</dbReference>
<reference evidence="3 4" key="1">
    <citation type="journal article" date="2012" name="Eukaryot. Cell">
        <title>Draft genome sequence of CBS 2479, the standard type strain of Trichosporon asahii.</title>
        <authorList>
            <person name="Yang R.Y."/>
            <person name="Li H.T."/>
            <person name="Zhu H."/>
            <person name="Zhou G.P."/>
            <person name="Wang M."/>
            <person name="Wang L."/>
        </authorList>
    </citation>
    <scope>NUCLEOTIDE SEQUENCE [LARGE SCALE GENOMIC DNA]</scope>
    <source>
        <strain evidence="4">ATCC 90039 / CBS 2479 / JCM 2466 / KCTC 7840 / NCYC 2677 / UAMH 7654</strain>
    </source>
</reference>
<dbReference type="InterPro" id="IPR042178">
    <property type="entry name" value="Serpin_sf_1"/>
</dbReference>
<dbReference type="Gene3D" id="3.30.497.10">
    <property type="entry name" value="Antithrombin, subunit I, domain 2"/>
    <property type="match status" value="2"/>
</dbReference>
<dbReference type="AlphaFoldDB" id="J4U6R3"/>
<dbReference type="GeneID" id="25989193"/>
<dbReference type="Pfam" id="PF00079">
    <property type="entry name" value="Serpin"/>
    <property type="match status" value="1"/>
</dbReference>